<dbReference type="AlphaFoldDB" id="A0A6G1IWN2"/>
<dbReference type="PANTHER" id="PTHR14187:SF5">
    <property type="entry name" value="HEAT SHOCK 70 KDA PROTEIN 12A"/>
    <property type="match status" value="1"/>
</dbReference>
<dbReference type="SUPFAM" id="SSF53067">
    <property type="entry name" value="Actin-like ATPase domain"/>
    <property type="match status" value="2"/>
</dbReference>
<organism evidence="1 2">
    <name type="scientific">Lentithecium fluviatile CBS 122367</name>
    <dbReference type="NCBI Taxonomy" id="1168545"/>
    <lineage>
        <taxon>Eukaryota</taxon>
        <taxon>Fungi</taxon>
        <taxon>Dikarya</taxon>
        <taxon>Ascomycota</taxon>
        <taxon>Pezizomycotina</taxon>
        <taxon>Dothideomycetes</taxon>
        <taxon>Pleosporomycetidae</taxon>
        <taxon>Pleosporales</taxon>
        <taxon>Massarineae</taxon>
        <taxon>Lentitheciaceae</taxon>
        <taxon>Lentithecium</taxon>
    </lineage>
</organism>
<protein>
    <submittedName>
        <fullName evidence="1">Actin-like ATPase domain-containing protein</fullName>
    </submittedName>
</protein>
<dbReference type="EMBL" id="MU005587">
    <property type="protein sequence ID" value="KAF2682390.1"/>
    <property type="molecule type" value="Genomic_DNA"/>
</dbReference>
<dbReference type="Gene3D" id="3.30.420.40">
    <property type="match status" value="1"/>
</dbReference>
<dbReference type="Proteomes" id="UP000799291">
    <property type="component" value="Unassembled WGS sequence"/>
</dbReference>
<dbReference type="PRINTS" id="PR00301">
    <property type="entry name" value="HEATSHOCK70"/>
</dbReference>
<dbReference type="InterPro" id="IPR043129">
    <property type="entry name" value="ATPase_NBD"/>
</dbReference>
<proteinExistence type="predicted"/>
<gene>
    <name evidence="1" type="ORF">K458DRAFT_478825</name>
</gene>
<evidence type="ECO:0000313" key="2">
    <source>
        <dbReference type="Proteomes" id="UP000799291"/>
    </source>
</evidence>
<dbReference type="CDD" id="cd10170">
    <property type="entry name" value="ASKHA_NBD_HSP70"/>
    <property type="match status" value="1"/>
</dbReference>
<dbReference type="PANTHER" id="PTHR14187">
    <property type="entry name" value="ALPHA KINASE/ELONGATION FACTOR 2 KINASE"/>
    <property type="match status" value="1"/>
</dbReference>
<name>A0A6G1IWN2_9PLEO</name>
<evidence type="ECO:0000313" key="1">
    <source>
        <dbReference type="EMBL" id="KAF2682390.1"/>
    </source>
</evidence>
<reference evidence="1" key="1">
    <citation type="journal article" date="2020" name="Stud. Mycol.">
        <title>101 Dothideomycetes genomes: a test case for predicting lifestyles and emergence of pathogens.</title>
        <authorList>
            <person name="Haridas S."/>
            <person name="Albert R."/>
            <person name="Binder M."/>
            <person name="Bloem J."/>
            <person name="Labutti K."/>
            <person name="Salamov A."/>
            <person name="Andreopoulos B."/>
            <person name="Baker S."/>
            <person name="Barry K."/>
            <person name="Bills G."/>
            <person name="Bluhm B."/>
            <person name="Cannon C."/>
            <person name="Castanera R."/>
            <person name="Culley D."/>
            <person name="Daum C."/>
            <person name="Ezra D."/>
            <person name="Gonzalez J."/>
            <person name="Henrissat B."/>
            <person name="Kuo A."/>
            <person name="Liang C."/>
            <person name="Lipzen A."/>
            <person name="Lutzoni F."/>
            <person name="Magnuson J."/>
            <person name="Mondo S."/>
            <person name="Nolan M."/>
            <person name="Ohm R."/>
            <person name="Pangilinan J."/>
            <person name="Park H.-J."/>
            <person name="Ramirez L."/>
            <person name="Alfaro M."/>
            <person name="Sun H."/>
            <person name="Tritt A."/>
            <person name="Yoshinaga Y."/>
            <person name="Zwiers L.-H."/>
            <person name="Turgeon B."/>
            <person name="Goodwin S."/>
            <person name="Spatafora J."/>
            <person name="Crous P."/>
            <person name="Grigoriev I."/>
        </authorList>
    </citation>
    <scope>NUCLEOTIDE SEQUENCE</scope>
    <source>
        <strain evidence="1">CBS 122367</strain>
    </source>
</reference>
<accession>A0A6G1IWN2</accession>
<dbReference type="OrthoDB" id="2963168at2759"/>
<keyword evidence="2" id="KW-1185">Reference proteome</keyword>
<sequence length="613" mass="67993">MFATTLASRPKAVEDHDDDDILVIGIDFGTTFSGAAWATVEDFASDQINLITSWPGIGREEGKVPTELFYEDNQIMWGYEIPADADPVRWFKLLLLKEEDLDPEMRSNEFILRGRKMLKENGKTAVDLIADYLRAIWKHIIETINKSRGESVVDALAFHIVITVPAIWKGYARQEMEEAANKAGLLNRRAAGDTTMTFAPEPESAGLSTLCEPGRKVKVGEVYMICDAGGGTVDLISYNIGDIDPISMDEAVEGTGGLCGGIFIDEAFERMCKARLGRKWDRLSKAGIKEIMKGEWEHAIKPQFKPGNNQKEYIVGIPAEAFGRESLDDTKRQPFIKNGRIHFSSSHIQGAFTEAFAGIDALVNEQIRKANKQGLKVAGIILVGGLGASPYLYEHLKKKHASAGIGILQSGGMRPRTAICRGAVIKGFIDGLSAGGVISQDSLAAINIEAPIKVTSTVSRFSLGMSYRSPFDVSQHLTEDREWDSDEEVWKAGNQMQWFLKRGENSSKKDPIRHSFYRTYRKDPGPRFQATLFQCEDEVPPSRATASVSQLCDISCMIDVPWNKFKTIKKSNGEKIRKLSFEVEMVPSGASVEFAIYIDGRRQGEQNVNVVFQ</sequence>